<evidence type="ECO:0000256" key="7">
    <source>
        <dbReference type="SAM" id="Phobius"/>
    </source>
</evidence>
<dbReference type="PANTHER" id="PTHR30625">
    <property type="entry name" value="PROTEIN TOLQ"/>
    <property type="match status" value="1"/>
</dbReference>
<proteinExistence type="inferred from homology"/>
<comment type="subcellular location">
    <subcellularLocation>
        <location evidence="1">Cell membrane</location>
        <topology evidence="1">Multi-pass membrane protein</topology>
    </subcellularLocation>
    <subcellularLocation>
        <location evidence="6">Membrane</location>
        <topology evidence="6">Multi-pass membrane protein</topology>
    </subcellularLocation>
</comment>
<evidence type="ECO:0000256" key="4">
    <source>
        <dbReference type="ARBA" id="ARBA00022989"/>
    </source>
</evidence>
<dbReference type="PANTHER" id="PTHR30625:SF11">
    <property type="entry name" value="MOTA_TOLQ_EXBB PROTON CHANNEL DOMAIN-CONTAINING PROTEIN"/>
    <property type="match status" value="1"/>
</dbReference>
<protein>
    <recommendedName>
        <fullName evidence="8">MotA/TolQ/ExbB proton channel domain-containing protein</fullName>
    </recommendedName>
</protein>
<dbReference type="EMBL" id="AP028679">
    <property type="protein sequence ID" value="BEQ16691.1"/>
    <property type="molecule type" value="Genomic_DNA"/>
</dbReference>
<gene>
    <name evidence="9" type="ORF">FAK_37570</name>
</gene>
<feature type="domain" description="MotA/TolQ/ExbB proton channel" evidence="8">
    <location>
        <begin position="82"/>
        <end position="181"/>
    </location>
</feature>
<dbReference type="Pfam" id="PF01618">
    <property type="entry name" value="MotA_ExbB"/>
    <property type="match status" value="1"/>
</dbReference>
<keyword evidence="5 7" id="KW-0472">Membrane</keyword>
<evidence type="ECO:0000256" key="6">
    <source>
        <dbReference type="RuleBase" id="RU004057"/>
    </source>
</evidence>
<feature type="transmembrane region" description="Helical" evidence="7">
    <location>
        <begin position="152"/>
        <end position="173"/>
    </location>
</feature>
<dbReference type="GO" id="GO:0017038">
    <property type="term" value="P:protein import"/>
    <property type="evidence" value="ECO:0007669"/>
    <property type="project" value="TreeGrafter"/>
</dbReference>
<dbReference type="AlphaFoldDB" id="A0AAU9ESA0"/>
<name>A0AAU9ESA0_9BACT</name>
<evidence type="ECO:0000256" key="3">
    <source>
        <dbReference type="ARBA" id="ARBA00022692"/>
    </source>
</evidence>
<feature type="transmembrane region" description="Helical" evidence="7">
    <location>
        <begin position="108"/>
        <end position="132"/>
    </location>
</feature>
<keyword evidence="3 7" id="KW-0812">Transmembrane</keyword>
<accession>A0AAU9ESA0</accession>
<keyword evidence="6" id="KW-0653">Protein transport</keyword>
<dbReference type="GO" id="GO:0005886">
    <property type="term" value="C:plasma membrane"/>
    <property type="evidence" value="ECO:0007669"/>
    <property type="project" value="UniProtKB-SubCell"/>
</dbReference>
<reference evidence="10" key="1">
    <citation type="journal article" date="2023" name="Arch. Microbiol.">
        <title>Desulfoferula mesophilus gen. nov. sp. nov., a mesophilic sulfate-reducing bacterium isolated from a brackish lake sediment.</title>
        <authorList>
            <person name="Watanabe T."/>
            <person name="Yabe T."/>
            <person name="Tsuji J.M."/>
            <person name="Fukui M."/>
        </authorList>
    </citation>
    <scope>NUCLEOTIDE SEQUENCE [LARGE SCALE GENOMIC DNA]</scope>
    <source>
        <strain evidence="10">12FAK</strain>
    </source>
</reference>
<dbReference type="Proteomes" id="UP001366166">
    <property type="component" value="Chromosome"/>
</dbReference>
<evidence type="ECO:0000259" key="8">
    <source>
        <dbReference type="Pfam" id="PF01618"/>
    </source>
</evidence>
<keyword evidence="6" id="KW-0813">Transport</keyword>
<keyword evidence="4 7" id="KW-1133">Transmembrane helix</keyword>
<evidence type="ECO:0000256" key="5">
    <source>
        <dbReference type="ARBA" id="ARBA00023136"/>
    </source>
</evidence>
<evidence type="ECO:0000313" key="9">
    <source>
        <dbReference type="EMBL" id="BEQ16691.1"/>
    </source>
</evidence>
<sequence>MDALRSAWEFILAGGPVMWPLMALSLWLWALVLYKFLWLARVRRERLEPGQALEDLLRRRPPEVLGPRSAALAHFLGEPYHAPKADVRLWEAAVRRQGPRLWRHVDTILMLAAVAPLLGLLGTVSGMIDTFAVIGEYGTGNAQAMAGGIREALITTETGLLVAIPGLFAGYVLRRQARKLQQGLLSFAAAVHSWLRSRQEAACSS</sequence>
<feature type="transmembrane region" description="Helical" evidence="7">
    <location>
        <begin position="17"/>
        <end position="37"/>
    </location>
</feature>
<dbReference type="RefSeq" id="WP_338602881.1">
    <property type="nucleotide sequence ID" value="NZ_AP028679.1"/>
</dbReference>
<evidence type="ECO:0000256" key="2">
    <source>
        <dbReference type="ARBA" id="ARBA00022475"/>
    </source>
</evidence>
<evidence type="ECO:0000256" key="1">
    <source>
        <dbReference type="ARBA" id="ARBA00004651"/>
    </source>
</evidence>
<dbReference type="KEGG" id="dmp:FAK_37570"/>
<keyword evidence="2" id="KW-1003">Cell membrane</keyword>
<dbReference type="InterPro" id="IPR002898">
    <property type="entry name" value="MotA_ExbB_proton_chnl"/>
</dbReference>
<organism evidence="9 10">
    <name type="scientific">Desulfoferula mesophila</name>
    <dbReference type="NCBI Taxonomy" id="3058419"/>
    <lineage>
        <taxon>Bacteria</taxon>
        <taxon>Pseudomonadati</taxon>
        <taxon>Thermodesulfobacteriota</taxon>
        <taxon>Desulfarculia</taxon>
        <taxon>Desulfarculales</taxon>
        <taxon>Desulfarculaceae</taxon>
        <taxon>Desulfoferula</taxon>
    </lineage>
</organism>
<keyword evidence="10" id="KW-1185">Reference proteome</keyword>
<dbReference type="InterPro" id="IPR050790">
    <property type="entry name" value="ExbB/TolQ_transport"/>
</dbReference>
<evidence type="ECO:0000313" key="10">
    <source>
        <dbReference type="Proteomes" id="UP001366166"/>
    </source>
</evidence>
<comment type="similarity">
    <text evidence="6">Belongs to the exbB/tolQ family.</text>
</comment>